<proteinExistence type="predicted"/>
<reference evidence="1 2" key="1">
    <citation type="submission" date="2020-10" db="EMBL/GenBank/DDBJ databases">
        <title>Connecting structure to function with the recovery of over 1000 high-quality activated sludge metagenome-assembled genomes encoding full-length rRNA genes using long-read sequencing.</title>
        <authorList>
            <person name="Singleton C.M."/>
            <person name="Petriglieri F."/>
            <person name="Kristensen J.M."/>
            <person name="Kirkegaard R.H."/>
            <person name="Michaelsen T.Y."/>
            <person name="Andersen M.H."/>
            <person name="Karst S.M."/>
            <person name="Dueholm M.S."/>
            <person name="Nielsen P.H."/>
            <person name="Albertsen M."/>
        </authorList>
    </citation>
    <scope>NUCLEOTIDE SEQUENCE [LARGE SCALE GENOMIC DNA]</scope>
    <source>
        <strain evidence="1">Ribe_18-Q3-R11-54_BAT3C.373</strain>
    </source>
</reference>
<sequence>MKTINKKSVLDACKIMVQVRMDNAQEAMNSAHESTLNEEKSSAGDKFETGRAMGHLNRDMFAKQWEQANKDMEILNGIQAFKRHSEVELGTLIYTKDKIFFIALGLGKIMVEGHEVWVISEQSPLALAMLNKTLKDSFEFNAIKYKINNLE</sequence>
<dbReference type="Proteomes" id="UP000808349">
    <property type="component" value="Unassembled WGS sequence"/>
</dbReference>
<evidence type="ECO:0000313" key="2">
    <source>
        <dbReference type="Proteomes" id="UP000808349"/>
    </source>
</evidence>
<accession>A0A9D7SA39</accession>
<gene>
    <name evidence="1" type="ORF">IPO85_15040</name>
</gene>
<protein>
    <submittedName>
        <fullName evidence="1">3-oxoacyl-ACP synthase</fullName>
    </submittedName>
</protein>
<dbReference type="AlphaFoldDB" id="A0A9D7SA39"/>
<comment type="caution">
    <text evidence="1">The sequence shown here is derived from an EMBL/GenBank/DDBJ whole genome shotgun (WGS) entry which is preliminary data.</text>
</comment>
<evidence type="ECO:0000313" key="1">
    <source>
        <dbReference type="EMBL" id="MBK9718800.1"/>
    </source>
</evidence>
<organism evidence="1 2">
    <name type="scientific">Candidatus Defluviibacterium haderslevense</name>
    <dbReference type="NCBI Taxonomy" id="2981993"/>
    <lineage>
        <taxon>Bacteria</taxon>
        <taxon>Pseudomonadati</taxon>
        <taxon>Bacteroidota</taxon>
        <taxon>Saprospiria</taxon>
        <taxon>Saprospirales</taxon>
        <taxon>Saprospiraceae</taxon>
        <taxon>Candidatus Defluviibacterium</taxon>
    </lineage>
</organism>
<name>A0A9D7SA39_9BACT</name>
<dbReference type="EMBL" id="JADKFW010000013">
    <property type="protein sequence ID" value="MBK9718800.1"/>
    <property type="molecule type" value="Genomic_DNA"/>
</dbReference>